<organism evidence="1 2">
    <name type="scientific">Lentinula lateritia</name>
    <dbReference type="NCBI Taxonomy" id="40482"/>
    <lineage>
        <taxon>Eukaryota</taxon>
        <taxon>Fungi</taxon>
        <taxon>Dikarya</taxon>
        <taxon>Basidiomycota</taxon>
        <taxon>Agaricomycotina</taxon>
        <taxon>Agaricomycetes</taxon>
        <taxon>Agaricomycetidae</taxon>
        <taxon>Agaricales</taxon>
        <taxon>Marasmiineae</taxon>
        <taxon>Omphalotaceae</taxon>
        <taxon>Lentinula</taxon>
    </lineage>
</organism>
<reference evidence="1" key="1">
    <citation type="submission" date="2022-08" db="EMBL/GenBank/DDBJ databases">
        <title>A Global Phylogenomic Analysis of the Shiitake Genus Lentinula.</title>
        <authorList>
            <consortium name="DOE Joint Genome Institute"/>
            <person name="Sierra-Patev S."/>
            <person name="Min B."/>
            <person name="Naranjo-Ortiz M."/>
            <person name="Looney B."/>
            <person name="Konkel Z."/>
            <person name="Slot J.C."/>
            <person name="Sakamoto Y."/>
            <person name="Steenwyk J.L."/>
            <person name="Rokas A."/>
            <person name="Carro J."/>
            <person name="Camarero S."/>
            <person name="Ferreira P."/>
            <person name="Molpeceres G."/>
            <person name="Ruiz-Duenas F.J."/>
            <person name="Serrano A."/>
            <person name="Henrissat B."/>
            <person name="Drula E."/>
            <person name="Hughes K.W."/>
            <person name="Mata J.L."/>
            <person name="Ishikawa N.K."/>
            <person name="Vargas-Isla R."/>
            <person name="Ushijima S."/>
            <person name="Smith C.A."/>
            <person name="Ahrendt S."/>
            <person name="Andreopoulos W."/>
            <person name="He G."/>
            <person name="Labutti K."/>
            <person name="Lipzen A."/>
            <person name="Ng V."/>
            <person name="Riley R."/>
            <person name="Sandor L."/>
            <person name="Barry K."/>
            <person name="Martinez A.T."/>
            <person name="Xiao Y."/>
            <person name="Gibbons J.G."/>
            <person name="Terashima K."/>
            <person name="Grigoriev I.V."/>
            <person name="Hibbett D.S."/>
        </authorList>
    </citation>
    <scope>NUCLEOTIDE SEQUENCE</scope>
    <source>
        <strain evidence="1">RHP3577 ss4</strain>
    </source>
</reference>
<accession>A0ABQ8W0D5</accession>
<keyword evidence="2" id="KW-1185">Reference proteome</keyword>
<proteinExistence type="predicted"/>
<name>A0ABQ8W0D5_9AGAR</name>
<comment type="caution">
    <text evidence="1">The sequence shown here is derived from an EMBL/GenBank/DDBJ whole genome shotgun (WGS) entry which is preliminary data.</text>
</comment>
<dbReference type="EMBL" id="JANVFT010000006">
    <property type="protein sequence ID" value="KAJ4500365.1"/>
    <property type="molecule type" value="Genomic_DNA"/>
</dbReference>
<evidence type="ECO:0000313" key="2">
    <source>
        <dbReference type="Proteomes" id="UP001150217"/>
    </source>
</evidence>
<gene>
    <name evidence="1" type="ORF">C8R41DRAFT_914430</name>
</gene>
<evidence type="ECO:0000313" key="1">
    <source>
        <dbReference type="EMBL" id="KAJ4500365.1"/>
    </source>
</evidence>
<protein>
    <submittedName>
        <fullName evidence="1">Uncharacterized protein</fullName>
    </submittedName>
</protein>
<dbReference type="Proteomes" id="UP001150217">
    <property type="component" value="Unassembled WGS sequence"/>
</dbReference>
<sequence>MALSRTSLASASLANNHAVLIPVCPFRYFARRVPSTLFLISPPVSQISSCTLLLVKERSIDHGSSPFITAININLSSMETPLGYLAVAMQLLDLGWTWLDVQDFIVGTCIINQVKAIRKQRSNGSTSSLGCTN</sequence>